<feature type="region of interest" description="Disordered" evidence="1">
    <location>
        <begin position="51"/>
        <end position="103"/>
    </location>
</feature>
<evidence type="ECO:0000313" key="3">
    <source>
        <dbReference type="Proteomes" id="UP000803844"/>
    </source>
</evidence>
<keyword evidence="3" id="KW-1185">Reference proteome</keyword>
<proteinExistence type="predicted"/>
<dbReference type="EMBL" id="MU032344">
    <property type="protein sequence ID" value="KAF3770234.1"/>
    <property type="molecule type" value="Genomic_DNA"/>
</dbReference>
<accession>A0A9P4YC15</accession>
<protein>
    <submittedName>
        <fullName evidence="2">Uncharacterized protein</fullName>
    </submittedName>
</protein>
<feature type="region of interest" description="Disordered" evidence="1">
    <location>
        <begin position="175"/>
        <end position="201"/>
    </location>
</feature>
<name>A0A9P4YC15_CRYP1</name>
<feature type="region of interest" description="Disordered" evidence="1">
    <location>
        <begin position="1"/>
        <end position="32"/>
    </location>
</feature>
<reference evidence="2" key="1">
    <citation type="journal article" date="2020" name="Phytopathology">
        <title>Genome sequence of the chestnut blight fungus Cryphonectria parasitica EP155: A fundamental resource for an archetypical invasive plant pathogen.</title>
        <authorList>
            <person name="Crouch J.A."/>
            <person name="Dawe A."/>
            <person name="Aerts A."/>
            <person name="Barry K."/>
            <person name="Churchill A.C.L."/>
            <person name="Grimwood J."/>
            <person name="Hillman B."/>
            <person name="Milgroom M.G."/>
            <person name="Pangilinan J."/>
            <person name="Smith M."/>
            <person name="Salamov A."/>
            <person name="Schmutz J."/>
            <person name="Yadav J."/>
            <person name="Grigoriev I.V."/>
            <person name="Nuss D."/>
        </authorList>
    </citation>
    <scope>NUCLEOTIDE SEQUENCE</scope>
    <source>
        <strain evidence="2">EP155</strain>
    </source>
</reference>
<comment type="caution">
    <text evidence="2">The sequence shown here is derived from an EMBL/GenBank/DDBJ whole genome shotgun (WGS) entry which is preliminary data.</text>
</comment>
<dbReference type="AlphaFoldDB" id="A0A9P4YC15"/>
<evidence type="ECO:0000313" key="2">
    <source>
        <dbReference type="EMBL" id="KAF3770234.1"/>
    </source>
</evidence>
<organism evidence="2 3">
    <name type="scientific">Cryphonectria parasitica (strain ATCC 38755 / EP155)</name>
    <dbReference type="NCBI Taxonomy" id="660469"/>
    <lineage>
        <taxon>Eukaryota</taxon>
        <taxon>Fungi</taxon>
        <taxon>Dikarya</taxon>
        <taxon>Ascomycota</taxon>
        <taxon>Pezizomycotina</taxon>
        <taxon>Sordariomycetes</taxon>
        <taxon>Sordariomycetidae</taxon>
        <taxon>Diaporthales</taxon>
        <taxon>Cryphonectriaceae</taxon>
        <taxon>Cryphonectria-Endothia species complex</taxon>
        <taxon>Cryphonectria</taxon>
    </lineage>
</organism>
<dbReference type="RefSeq" id="XP_040781195.1">
    <property type="nucleotide sequence ID" value="XM_040919365.1"/>
</dbReference>
<sequence>MFRISQLASSSSVDEVSSTSNSNTPRNSSLSSASWCDNEVAAAQAGLHVTSFRLPHRTGSSTTGSSPAGPTNKSHSTPASSGISPETTTSGPTVGRTSSSMDGGIMLTDHAVVNTEIFEGTGAGEGQVNHGIDMNMFQGLNAWDAAVDGGPQDPSALYAQVTEAMLNDDSWMGLNEVGNSSWDTGQADEVQAPGQKSGRWE</sequence>
<feature type="compositionally biased region" description="Low complexity" evidence="1">
    <location>
        <begin position="9"/>
        <end position="32"/>
    </location>
</feature>
<feature type="compositionally biased region" description="Low complexity" evidence="1">
    <location>
        <begin position="58"/>
        <end position="71"/>
    </location>
</feature>
<evidence type="ECO:0000256" key="1">
    <source>
        <dbReference type="SAM" id="MobiDB-lite"/>
    </source>
</evidence>
<dbReference type="Proteomes" id="UP000803844">
    <property type="component" value="Unassembled WGS sequence"/>
</dbReference>
<dbReference type="GeneID" id="63836494"/>
<feature type="compositionally biased region" description="Polar residues" evidence="1">
    <location>
        <begin position="72"/>
        <end position="101"/>
    </location>
</feature>
<gene>
    <name evidence="2" type="ORF">M406DRAFT_320266</name>
</gene>